<protein>
    <recommendedName>
        <fullName evidence="3">DUF5753 domain-containing protein</fullName>
    </recommendedName>
</protein>
<name>A0ABW1CUN1_9ACTN</name>
<comment type="caution">
    <text evidence="1">The sequence shown here is derived from an EMBL/GenBank/DDBJ whole genome shotgun (WGS) entry which is preliminary data.</text>
</comment>
<reference evidence="2" key="1">
    <citation type="journal article" date="2019" name="Int. J. Syst. Evol. Microbiol.">
        <title>The Global Catalogue of Microorganisms (GCM) 10K type strain sequencing project: providing services to taxonomists for standard genome sequencing and annotation.</title>
        <authorList>
            <consortium name="The Broad Institute Genomics Platform"/>
            <consortium name="The Broad Institute Genome Sequencing Center for Infectious Disease"/>
            <person name="Wu L."/>
            <person name="Ma J."/>
        </authorList>
    </citation>
    <scope>NUCLEOTIDE SEQUENCE [LARGE SCALE GENOMIC DNA]</scope>
    <source>
        <strain evidence="2">CCUG 53903</strain>
    </source>
</reference>
<dbReference type="RefSeq" id="WP_379518179.1">
    <property type="nucleotide sequence ID" value="NZ_JBHSPA010000039.1"/>
</dbReference>
<evidence type="ECO:0008006" key="3">
    <source>
        <dbReference type="Google" id="ProtNLM"/>
    </source>
</evidence>
<sequence>MLTPVGLIWRGLMLVPVAVLDLSDESGNRVAFEEAVRQDNFLLYGQAMLRTSAQTALPLRASWRTPRESLRKGDA</sequence>
<evidence type="ECO:0000313" key="1">
    <source>
        <dbReference type="EMBL" id="MFC5828675.1"/>
    </source>
</evidence>
<gene>
    <name evidence="1" type="ORF">ACFPZ3_32810</name>
</gene>
<accession>A0ABW1CUN1</accession>
<keyword evidence="2" id="KW-1185">Reference proteome</keyword>
<dbReference type="Proteomes" id="UP001596058">
    <property type="component" value="Unassembled WGS sequence"/>
</dbReference>
<organism evidence="1 2">
    <name type="scientific">Nonomuraea insulae</name>
    <dbReference type="NCBI Taxonomy" id="1616787"/>
    <lineage>
        <taxon>Bacteria</taxon>
        <taxon>Bacillati</taxon>
        <taxon>Actinomycetota</taxon>
        <taxon>Actinomycetes</taxon>
        <taxon>Streptosporangiales</taxon>
        <taxon>Streptosporangiaceae</taxon>
        <taxon>Nonomuraea</taxon>
    </lineage>
</organism>
<dbReference type="EMBL" id="JBHSPA010000039">
    <property type="protein sequence ID" value="MFC5828675.1"/>
    <property type="molecule type" value="Genomic_DNA"/>
</dbReference>
<proteinExistence type="predicted"/>
<evidence type="ECO:0000313" key="2">
    <source>
        <dbReference type="Proteomes" id="UP001596058"/>
    </source>
</evidence>